<evidence type="ECO:0000313" key="6">
    <source>
        <dbReference type="EMBL" id="MFC3002732.1"/>
    </source>
</evidence>
<organism evidence="6 7">
    <name type="scientific">Falsiroseomonas tokyonensis</name>
    <dbReference type="NCBI Taxonomy" id="430521"/>
    <lineage>
        <taxon>Bacteria</taxon>
        <taxon>Pseudomonadati</taxon>
        <taxon>Pseudomonadota</taxon>
        <taxon>Alphaproteobacteria</taxon>
        <taxon>Acetobacterales</taxon>
        <taxon>Roseomonadaceae</taxon>
        <taxon>Falsiroseomonas</taxon>
    </lineage>
</organism>
<dbReference type="InterPro" id="IPR005119">
    <property type="entry name" value="LysR_subst-bd"/>
</dbReference>
<evidence type="ECO:0000256" key="2">
    <source>
        <dbReference type="ARBA" id="ARBA00023015"/>
    </source>
</evidence>
<protein>
    <submittedName>
        <fullName evidence="6">LysR family transcriptional regulator</fullName>
    </submittedName>
</protein>
<accession>A0ABV7BYJ8</accession>
<dbReference type="Pfam" id="PF03466">
    <property type="entry name" value="LysR_substrate"/>
    <property type="match status" value="1"/>
</dbReference>
<dbReference type="PANTHER" id="PTHR30537">
    <property type="entry name" value="HTH-TYPE TRANSCRIPTIONAL REGULATOR"/>
    <property type="match status" value="1"/>
</dbReference>
<dbReference type="Proteomes" id="UP001595420">
    <property type="component" value="Unassembled WGS sequence"/>
</dbReference>
<proteinExistence type="inferred from homology"/>
<comment type="caution">
    <text evidence="6">The sequence shown here is derived from an EMBL/GenBank/DDBJ whole genome shotgun (WGS) entry which is preliminary data.</text>
</comment>
<evidence type="ECO:0000256" key="4">
    <source>
        <dbReference type="ARBA" id="ARBA00023163"/>
    </source>
</evidence>
<keyword evidence="2" id="KW-0805">Transcription regulation</keyword>
<dbReference type="PANTHER" id="PTHR30537:SF5">
    <property type="entry name" value="HTH-TYPE TRANSCRIPTIONAL ACTIVATOR TTDR-RELATED"/>
    <property type="match status" value="1"/>
</dbReference>
<keyword evidence="3" id="KW-0238">DNA-binding</keyword>
<dbReference type="EMBL" id="JBHRSB010000007">
    <property type="protein sequence ID" value="MFC3002732.1"/>
    <property type="molecule type" value="Genomic_DNA"/>
</dbReference>
<evidence type="ECO:0000313" key="7">
    <source>
        <dbReference type="Proteomes" id="UP001595420"/>
    </source>
</evidence>
<gene>
    <name evidence="6" type="ORF">ACFOD3_22725</name>
</gene>
<evidence type="ECO:0000256" key="3">
    <source>
        <dbReference type="ARBA" id="ARBA00023125"/>
    </source>
</evidence>
<dbReference type="InterPro" id="IPR000847">
    <property type="entry name" value="LysR_HTH_N"/>
</dbReference>
<name>A0ABV7BYJ8_9PROT</name>
<keyword evidence="7" id="KW-1185">Reference proteome</keyword>
<dbReference type="InterPro" id="IPR058163">
    <property type="entry name" value="LysR-type_TF_proteobact-type"/>
</dbReference>
<dbReference type="Pfam" id="PF00126">
    <property type="entry name" value="HTH_1"/>
    <property type="match status" value="1"/>
</dbReference>
<evidence type="ECO:0000259" key="5">
    <source>
        <dbReference type="PROSITE" id="PS50931"/>
    </source>
</evidence>
<sequence length="316" mass="33489">MTIRDTLFGDLALLERVVTTGGISAAAAALGTAKSSVSARIGALEAQVGARLLIRSSRGTRPTPAGERLLEAGRRLRAEAEAALAAARGDEGALAGTLRISCPVGMADAVLVPLLASFLAQHPALRLDIAATDRIVDPRQEGIDVAFRFGWLRGAELGLVARRIGTFEGVLCAAPAYLAGAGGSLRQVDDLGRHAWIGYAGFGGERQTLLLTDEGGKRHQVALTCRVRTSSAIQVRDWALAALGVTRLPLMLIEPQLAAGQLVRVLSHCRFDGPSLYAVYSRDRLRPARVQALLGHLQIRRAPREVEAGSPTAFSR</sequence>
<dbReference type="RefSeq" id="WP_216838821.1">
    <property type="nucleotide sequence ID" value="NZ_JAFNJS010000007.1"/>
</dbReference>
<dbReference type="CDD" id="cd08422">
    <property type="entry name" value="PBP2_CrgA_like"/>
    <property type="match status" value="1"/>
</dbReference>
<keyword evidence="4" id="KW-0804">Transcription</keyword>
<reference evidence="7" key="1">
    <citation type="journal article" date="2019" name="Int. J. Syst. Evol. Microbiol.">
        <title>The Global Catalogue of Microorganisms (GCM) 10K type strain sequencing project: providing services to taxonomists for standard genome sequencing and annotation.</title>
        <authorList>
            <consortium name="The Broad Institute Genomics Platform"/>
            <consortium name="The Broad Institute Genome Sequencing Center for Infectious Disease"/>
            <person name="Wu L."/>
            <person name="Ma J."/>
        </authorList>
    </citation>
    <scope>NUCLEOTIDE SEQUENCE [LARGE SCALE GENOMIC DNA]</scope>
    <source>
        <strain evidence="7">CGMCC 1.16855</strain>
    </source>
</reference>
<evidence type="ECO:0000256" key="1">
    <source>
        <dbReference type="ARBA" id="ARBA00009437"/>
    </source>
</evidence>
<feature type="domain" description="HTH lysR-type" evidence="5">
    <location>
        <begin position="1"/>
        <end position="63"/>
    </location>
</feature>
<dbReference type="PROSITE" id="PS50931">
    <property type="entry name" value="HTH_LYSR"/>
    <property type="match status" value="1"/>
</dbReference>
<comment type="similarity">
    <text evidence="1">Belongs to the LysR transcriptional regulatory family.</text>
</comment>